<feature type="non-terminal residue" evidence="2">
    <location>
        <position position="1"/>
    </location>
</feature>
<dbReference type="AlphaFoldDB" id="A0AAV9H5H1"/>
<dbReference type="Proteomes" id="UP001321760">
    <property type="component" value="Unassembled WGS sequence"/>
</dbReference>
<organism evidence="2 3">
    <name type="scientific">Podospora aff. communis PSN243</name>
    <dbReference type="NCBI Taxonomy" id="3040156"/>
    <lineage>
        <taxon>Eukaryota</taxon>
        <taxon>Fungi</taxon>
        <taxon>Dikarya</taxon>
        <taxon>Ascomycota</taxon>
        <taxon>Pezizomycotina</taxon>
        <taxon>Sordariomycetes</taxon>
        <taxon>Sordariomycetidae</taxon>
        <taxon>Sordariales</taxon>
        <taxon>Podosporaceae</taxon>
        <taxon>Podospora</taxon>
    </lineage>
</organism>
<sequence>PKRRRRLDSSHDSSTATTPPDDFPPAVAFSTHDISRVPNHISTLDHVAKQIHSAAAEAWDRRFQYKNVFALLLHWQDDDLQVAPEVAALASTFRNVYHYATETWRIPTLKPDWDIKERLIRFLRANDAEGHLVIFYYAGHAMKNPQPGGAPLWSS</sequence>
<reference evidence="2" key="1">
    <citation type="journal article" date="2023" name="Mol. Phylogenet. Evol.">
        <title>Genome-scale phylogeny and comparative genomics of the fungal order Sordariales.</title>
        <authorList>
            <person name="Hensen N."/>
            <person name="Bonometti L."/>
            <person name="Westerberg I."/>
            <person name="Brannstrom I.O."/>
            <person name="Guillou S."/>
            <person name="Cros-Aarteil S."/>
            <person name="Calhoun S."/>
            <person name="Haridas S."/>
            <person name="Kuo A."/>
            <person name="Mondo S."/>
            <person name="Pangilinan J."/>
            <person name="Riley R."/>
            <person name="LaButti K."/>
            <person name="Andreopoulos B."/>
            <person name="Lipzen A."/>
            <person name="Chen C."/>
            <person name="Yan M."/>
            <person name="Daum C."/>
            <person name="Ng V."/>
            <person name="Clum A."/>
            <person name="Steindorff A."/>
            <person name="Ohm R.A."/>
            <person name="Martin F."/>
            <person name="Silar P."/>
            <person name="Natvig D.O."/>
            <person name="Lalanne C."/>
            <person name="Gautier V."/>
            <person name="Ament-Velasquez S.L."/>
            <person name="Kruys A."/>
            <person name="Hutchinson M.I."/>
            <person name="Powell A.J."/>
            <person name="Barry K."/>
            <person name="Miller A.N."/>
            <person name="Grigoriev I.V."/>
            <person name="Debuchy R."/>
            <person name="Gladieux P."/>
            <person name="Hiltunen Thoren M."/>
            <person name="Johannesson H."/>
        </authorList>
    </citation>
    <scope>NUCLEOTIDE SEQUENCE</scope>
    <source>
        <strain evidence="2">PSN243</strain>
    </source>
</reference>
<reference evidence="2" key="2">
    <citation type="submission" date="2023-05" db="EMBL/GenBank/DDBJ databases">
        <authorList>
            <consortium name="Lawrence Berkeley National Laboratory"/>
            <person name="Steindorff A."/>
            <person name="Hensen N."/>
            <person name="Bonometti L."/>
            <person name="Westerberg I."/>
            <person name="Brannstrom I.O."/>
            <person name="Guillou S."/>
            <person name="Cros-Aarteil S."/>
            <person name="Calhoun S."/>
            <person name="Haridas S."/>
            <person name="Kuo A."/>
            <person name="Mondo S."/>
            <person name="Pangilinan J."/>
            <person name="Riley R."/>
            <person name="Labutti K."/>
            <person name="Andreopoulos B."/>
            <person name="Lipzen A."/>
            <person name="Chen C."/>
            <person name="Yanf M."/>
            <person name="Daum C."/>
            <person name="Ng V."/>
            <person name="Clum A."/>
            <person name="Ohm R."/>
            <person name="Martin F."/>
            <person name="Silar P."/>
            <person name="Natvig D."/>
            <person name="Lalanne C."/>
            <person name="Gautier V."/>
            <person name="Ament-Velasquez S.L."/>
            <person name="Kruys A."/>
            <person name="Hutchinson M.I."/>
            <person name="Powell A.J."/>
            <person name="Barry K."/>
            <person name="Miller A.N."/>
            <person name="Grigoriev I.V."/>
            <person name="Debuchy R."/>
            <person name="Gladieux P."/>
            <person name="Thoren M.H."/>
            <person name="Johannesson H."/>
        </authorList>
    </citation>
    <scope>NUCLEOTIDE SEQUENCE</scope>
    <source>
        <strain evidence="2">PSN243</strain>
    </source>
</reference>
<comment type="caution">
    <text evidence="2">The sequence shown here is derived from an EMBL/GenBank/DDBJ whole genome shotgun (WGS) entry which is preliminary data.</text>
</comment>
<protein>
    <submittedName>
        <fullName evidence="2">Guanine nucleotide exchange factor subunit rich</fullName>
    </submittedName>
</protein>
<evidence type="ECO:0000313" key="2">
    <source>
        <dbReference type="EMBL" id="KAK4455240.1"/>
    </source>
</evidence>
<name>A0AAV9H5H1_9PEZI</name>
<gene>
    <name evidence="2" type="ORF">QBC34DRAFT_268884</name>
</gene>
<accession>A0AAV9H5H1</accession>
<dbReference type="EMBL" id="MU865914">
    <property type="protein sequence ID" value="KAK4455240.1"/>
    <property type="molecule type" value="Genomic_DNA"/>
</dbReference>
<feature type="non-terminal residue" evidence="2">
    <location>
        <position position="155"/>
    </location>
</feature>
<proteinExistence type="predicted"/>
<evidence type="ECO:0000256" key="1">
    <source>
        <dbReference type="SAM" id="MobiDB-lite"/>
    </source>
</evidence>
<feature type="region of interest" description="Disordered" evidence="1">
    <location>
        <begin position="1"/>
        <end position="25"/>
    </location>
</feature>
<evidence type="ECO:0000313" key="3">
    <source>
        <dbReference type="Proteomes" id="UP001321760"/>
    </source>
</evidence>
<keyword evidence="3" id="KW-1185">Reference proteome</keyword>